<evidence type="ECO:0000256" key="19">
    <source>
        <dbReference type="PIRSR" id="PIRSR600823-3"/>
    </source>
</evidence>
<evidence type="ECO:0000256" key="4">
    <source>
        <dbReference type="ARBA" id="ARBA00006873"/>
    </source>
</evidence>
<feature type="binding site" evidence="19">
    <location>
        <position position="76"/>
    </location>
    <ligand>
        <name>Ca(2+)</name>
        <dbReference type="ChEBI" id="CHEBI:29108"/>
        <label>1</label>
    </ligand>
</feature>
<keyword evidence="13 19" id="KW-0408">Iron</keyword>
<feature type="binding site" evidence="19">
    <location>
        <position position="70"/>
    </location>
    <ligand>
        <name>Ca(2+)</name>
        <dbReference type="ChEBI" id="CHEBI:29108"/>
        <label>1</label>
    </ligand>
</feature>
<dbReference type="InterPro" id="IPR033905">
    <property type="entry name" value="Secretory_peroxidase"/>
</dbReference>
<evidence type="ECO:0000256" key="13">
    <source>
        <dbReference type="ARBA" id="ARBA00023004"/>
    </source>
</evidence>
<keyword evidence="16 22" id="KW-0376">Hydrogen peroxide</keyword>
<dbReference type="EC" id="1.11.1.7" evidence="5 22"/>
<dbReference type="Gramene" id="Dexi5B01G0016120.1">
    <property type="protein sequence ID" value="Dexi5B01G0016120.1:cds"/>
    <property type="gene ID" value="Dexi5B01G0016120"/>
</dbReference>
<evidence type="ECO:0000313" key="24">
    <source>
        <dbReference type="EMBL" id="KAF8660591.1"/>
    </source>
</evidence>
<dbReference type="CDD" id="cd00693">
    <property type="entry name" value="secretory_peroxidase"/>
    <property type="match status" value="1"/>
</dbReference>
<feature type="site" description="Transition state stabilizer" evidence="20">
    <location>
        <position position="62"/>
    </location>
</feature>
<dbReference type="InterPro" id="IPR019793">
    <property type="entry name" value="Peroxidases_heam-ligand_BS"/>
</dbReference>
<reference evidence="24" key="1">
    <citation type="submission" date="2020-07" db="EMBL/GenBank/DDBJ databases">
        <title>Genome sequence and genetic diversity analysis of an under-domesticated orphan crop, white fonio (Digitaria exilis).</title>
        <authorList>
            <person name="Bennetzen J.L."/>
            <person name="Chen S."/>
            <person name="Ma X."/>
            <person name="Wang X."/>
            <person name="Yssel A.E.J."/>
            <person name="Chaluvadi S.R."/>
            <person name="Johnson M."/>
            <person name="Gangashetty P."/>
            <person name="Hamidou F."/>
            <person name="Sanogo M.D."/>
            <person name="Zwaenepoel A."/>
            <person name="Wallace J."/>
            <person name="Van De Peer Y."/>
            <person name="Van Deynze A."/>
        </authorList>
    </citation>
    <scope>NUCLEOTIDE SEQUENCE</scope>
    <source>
        <tissue evidence="24">Leaves</tissue>
    </source>
</reference>
<dbReference type="FunFam" id="1.10.520.10:FF:000006">
    <property type="entry name" value="Peroxidase"/>
    <property type="match status" value="1"/>
</dbReference>
<dbReference type="GO" id="GO:0005576">
    <property type="term" value="C:extracellular region"/>
    <property type="evidence" value="ECO:0007669"/>
    <property type="project" value="UniProtKB-SubCell"/>
</dbReference>
<feature type="signal peptide" evidence="22">
    <location>
        <begin position="1"/>
        <end position="24"/>
    </location>
</feature>
<dbReference type="PROSITE" id="PS00436">
    <property type="entry name" value="PEROXIDASE_2"/>
    <property type="match status" value="1"/>
</dbReference>
<evidence type="ECO:0000256" key="21">
    <source>
        <dbReference type="PIRSR" id="PIRSR600823-5"/>
    </source>
</evidence>
<comment type="cofactor">
    <cofactor evidence="19 22">
        <name>Ca(2+)</name>
        <dbReference type="ChEBI" id="CHEBI:29108"/>
    </cofactor>
    <text evidence="19 22">Binds 2 calcium ions per subunit.</text>
</comment>
<evidence type="ECO:0000256" key="15">
    <source>
        <dbReference type="ARBA" id="ARBA00023180"/>
    </source>
</evidence>
<dbReference type="Gene3D" id="1.10.420.10">
    <property type="entry name" value="Peroxidase, domain 2"/>
    <property type="match status" value="1"/>
</dbReference>
<gene>
    <name evidence="24" type="ORF">HU200_057617</name>
</gene>
<feature type="disulfide bond" evidence="21">
    <location>
        <begin position="203"/>
        <end position="228"/>
    </location>
</feature>
<feature type="binding site" evidence="19">
    <location>
        <position position="253"/>
    </location>
    <ligand>
        <name>Ca(2+)</name>
        <dbReference type="ChEBI" id="CHEBI:29108"/>
        <label>2</label>
    </ligand>
</feature>
<dbReference type="OrthoDB" id="2113341at2759"/>
<feature type="disulfide bond" evidence="21">
    <location>
        <begin position="122"/>
        <end position="321"/>
    </location>
</feature>
<dbReference type="AlphaFoldDB" id="A0A835AAZ4"/>
<comment type="similarity">
    <text evidence="4">Belongs to the peroxidase family. Ascorbate peroxidase subfamily.</text>
</comment>
<dbReference type="InterPro" id="IPR010255">
    <property type="entry name" value="Haem_peroxidase_sf"/>
</dbReference>
<dbReference type="Pfam" id="PF00141">
    <property type="entry name" value="peroxidase"/>
    <property type="match status" value="1"/>
</dbReference>
<dbReference type="FunFam" id="1.10.420.10:FF:000006">
    <property type="entry name" value="Peroxidase"/>
    <property type="match status" value="1"/>
</dbReference>
<dbReference type="Proteomes" id="UP000636709">
    <property type="component" value="Unassembled WGS sequence"/>
</dbReference>
<evidence type="ECO:0000313" key="25">
    <source>
        <dbReference type="Proteomes" id="UP000636709"/>
    </source>
</evidence>
<evidence type="ECO:0000256" key="17">
    <source>
        <dbReference type="PIRSR" id="PIRSR600823-1"/>
    </source>
</evidence>
<feature type="chain" id="PRO_5033093569" description="Peroxidase" evidence="22">
    <location>
        <begin position="25"/>
        <end position="325"/>
    </location>
</feature>
<keyword evidence="6 22" id="KW-0964">Secreted</keyword>
<dbReference type="PROSITE" id="PS50873">
    <property type="entry name" value="PEROXIDASE_4"/>
    <property type="match status" value="1"/>
</dbReference>
<dbReference type="PRINTS" id="PR00458">
    <property type="entry name" value="PEROXIDASE"/>
</dbReference>
<feature type="binding site" evidence="19">
    <location>
        <position position="74"/>
    </location>
    <ligand>
        <name>Ca(2+)</name>
        <dbReference type="ChEBI" id="CHEBI:29108"/>
        <label>1</label>
    </ligand>
</feature>
<dbReference type="GO" id="GO:0006979">
    <property type="term" value="P:response to oxidative stress"/>
    <property type="evidence" value="ECO:0007669"/>
    <property type="project" value="UniProtKB-UniRule"/>
</dbReference>
<evidence type="ECO:0000256" key="6">
    <source>
        <dbReference type="ARBA" id="ARBA00022525"/>
    </source>
</evidence>
<evidence type="ECO:0000256" key="11">
    <source>
        <dbReference type="ARBA" id="ARBA00022837"/>
    </source>
</evidence>
<keyword evidence="7 22" id="KW-0575">Peroxidase</keyword>
<comment type="cofactor">
    <cofactor evidence="19 22">
        <name>heme b</name>
        <dbReference type="ChEBI" id="CHEBI:60344"/>
    </cofactor>
    <text evidence="19 22">Binds 1 heme b (iron(II)-protoporphyrin IX) group per subunit.</text>
</comment>
<feature type="disulfide bond" evidence="21">
    <location>
        <begin position="68"/>
        <end position="73"/>
    </location>
</feature>
<feature type="binding site" evidence="19">
    <location>
        <position position="72"/>
    </location>
    <ligand>
        <name>Ca(2+)</name>
        <dbReference type="ChEBI" id="CHEBI:29108"/>
        <label>1</label>
    </ligand>
</feature>
<dbReference type="GO" id="GO:0046872">
    <property type="term" value="F:metal ion binding"/>
    <property type="evidence" value="ECO:0007669"/>
    <property type="project" value="UniProtKB-UniRule"/>
</dbReference>
<feature type="binding site" description="axial binding residue" evidence="19">
    <location>
        <position position="196"/>
    </location>
    <ligand>
        <name>heme b</name>
        <dbReference type="ChEBI" id="CHEBI:60344"/>
    </ligand>
    <ligandPart>
        <name>Fe</name>
        <dbReference type="ChEBI" id="CHEBI:18248"/>
    </ligandPart>
</feature>
<keyword evidence="15" id="KW-0325">Glycoprotein</keyword>
<dbReference type="SUPFAM" id="SSF48113">
    <property type="entry name" value="Heme-dependent peroxidases"/>
    <property type="match status" value="1"/>
</dbReference>
<keyword evidence="9 19" id="KW-0479">Metal-binding</keyword>
<evidence type="ECO:0000256" key="14">
    <source>
        <dbReference type="ARBA" id="ARBA00023157"/>
    </source>
</evidence>
<comment type="caution">
    <text evidence="24">The sequence shown here is derived from an EMBL/GenBank/DDBJ whole genome shotgun (WGS) entry which is preliminary data.</text>
</comment>
<evidence type="ECO:0000256" key="22">
    <source>
        <dbReference type="RuleBase" id="RU362060"/>
    </source>
</evidence>
<dbReference type="InterPro" id="IPR000823">
    <property type="entry name" value="Peroxidase_pln"/>
</dbReference>
<dbReference type="Gene3D" id="1.10.520.10">
    <property type="match status" value="1"/>
</dbReference>
<evidence type="ECO:0000256" key="3">
    <source>
        <dbReference type="ARBA" id="ARBA00004613"/>
    </source>
</evidence>
<feature type="disulfide bond" evidence="21">
    <location>
        <begin position="35"/>
        <end position="116"/>
    </location>
</feature>
<dbReference type="InterPro" id="IPR019794">
    <property type="entry name" value="Peroxidases_AS"/>
</dbReference>
<keyword evidence="11 19" id="KW-0106">Calcium</keyword>
<evidence type="ECO:0000256" key="10">
    <source>
        <dbReference type="ARBA" id="ARBA00022729"/>
    </source>
</evidence>
<keyword evidence="8 22" id="KW-0349">Heme</keyword>
<evidence type="ECO:0000256" key="9">
    <source>
        <dbReference type="ARBA" id="ARBA00022723"/>
    </source>
</evidence>
<feature type="binding site" evidence="19">
    <location>
        <position position="67"/>
    </location>
    <ligand>
        <name>Ca(2+)</name>
        <dbReference type="ChEBI" id="CHEBI:29108"/>
        <label>1</label>
    </ligand>
</feature>
<feature type="binding site" evidence="19">
    <location>
        <position position="248"/>
    </location>
    <ligand>
        <name>Ca(2+)</name>
        <dbReference type="ChEBI" id="CHEBI:29108"/>
        <label>2</label>
    </ligand>
</feature>
<keyword evidence="12 22" id="KW-0560">Oxidoreductase</keyword>
<sequence>MAAAGSQLAVLCSLVLLLAAACHGALEVGYYNNTCPTAEQIVRAEVKKAVSANAGTGAGLIRLLFHDCFVEGCDASVLLDATEDNPQPEKQGMPNRGSLRGFEVIDAAKDAIEATCPGTVSCADILAFAARDASYFLSGYAIDFDMPAGRLDGRNSSADETLAYLPKPTADLGDLVAKFADKGLDVGDMVVLSGAHSVGRAHCTSVQDRLGNDTDMDPSFNRWLRNKCLITGPSDPANNATVRQDTVTGKVLDSQYYTNVLRQRVLFKSDAALLGSPETATMVGDYANGDGQWESMFEAAMVKMAAIGVKDATNGEIRINCRSVN</sequence>
<evidence type="ECO:0000256" key="18">
    <source>
        <dbReference type="PIRSR" id="PIRSR600823-2"/>
    </source>
</evidence>
<evidence type="ECO:0000256" key="7">
    <source>
        <dbReference type="ARBA" id="ARBA00022559"/>
    </source>
</evidence>
<evidence type="ECO:0000256" key="20">
    <source>
        <dbReference type="PIRSR" id="PIRSR600823-4"/>
    </source>
</evidence>
<evidence type="ECO:0000256" key="16">
    <source>
        <dbReference type="ARBA" id="ARBA00023324"/>
    </source>
</evidence>
<dbReference type="GO" id="GO:0020037">
    <property type="term" value="F:heme binding"/>
    <property type="evidence" value="ECO:0007669"/>
    <property type="project" value="UniProtKB-UniRule"/>
</dbReference>
<keyword evidence="14 21" id="KW-1015">Disulfide bond</keyword>
<evidence type="ECO:0000256" key="2">
    <source>
        <dbReference type="ARBA" id="ARBA00002322"/>
    </source>
</evidence>
<dbReference type="PROSITE" id="PS00435">
    <property type="entry name" value="PEROXIDASE_1"/>
    <property type="match status" value="1"/>
</dbReference>
<feature type="active site" description="Proton acceptor" evidence="17">
    <location>
        <position position="66"/>
    </location>
</feature>
<comment type="catalytic activity">
    <reaction evidence="1 22">
        <text>2 a phenolic donor + H2O2 = 2 a phenolic radical donor + 2 H2O</text>
        <dbReference type="Rhea" id="RHEA:56136"/>
        <dbReference type="ChEBI" id="CHEBI:15377"/>
        <dbReference type="ChEBI" id="CHEBI:16240"/>
        <dbReference type="ChEBI" id="CHEBI:139520"/>
        <dbReference type="ChEBI" id="CHEBI:139521"/>
        <dbReference type="EC" id="1.11.1.7"/>
    </reaction>
</comment>
<dbReference type="GO" id="GO:0140825">
    <property type="term" value="F:lactoperoxidase activity"/>
    <property type="evidence" value="ECO:0007669"/>
    <property type="project" value="UniProtKB-EC"/>
</dbReference>
<dbReference type="EMBL" id="JACEFO010002437">
    <property type="protein sequence ID" value="KAF8660591.1"/>
    <property type="molecule type" value="Genomic_DNA"/>
</dbReference>
<dbReference type="GO" id="GO:0042744">
    <property type="term" value="P:hydrogen peroxide catabolic process"/>
    <property type="evidence" value="ECO:0007669"/>
    <property type="project" value="UniProtKB-KW"/>
</dbReference>
<protein>
    <recommendedName>
        <fullName evidence="5 22">Peroxidase</fullName>
        <ecNumber evidence="5 22">1.11.1.7</ecNumber>
    </recommendedName>
</protein>
<comment type="similarity">
    <text evidence="22">Belongs to the peroxidase family. Classical plant (class III) peroxidase subfamily.</text>
</comment>
<keyword evidence="10 22" id="KW-0732">Signal</keyword>
<proteinExistence type="inferred from homology"/>
<evidence type="ECO:0000256" key="12">
    <source>
        <dbReference type="ARBA" id="ARBA00023002"/>
    </source>
</evidence>
<keyword evidence="25" id="KW-1185">Reference proteome</keyword>
<feature type="binding site" evidence="19">
    <location>
        <position position="89"/>
    </location>
    <ligand>
        <name>Ca(2+)</name>
        <dbReference type="ChEBI" id="CHEBI:29108"/>
        <label>1</label>
    </ligand>
</feature>
<dbReference type="InterPro" id="IPR002016">
    <property type="entry name" value="Haem_peroxidase"/>
</dbReference>
<accession>A0A835AAZ4</accession>
<dbReference type="PRINTS" id="PR00461">
    <property type="entry name" value="PLPEROXIDASE"/>
</dbReference>
<feature type="domain" description="Plant heme peroxidase family profile" evidence="23">
    <location>
        <begin position="25"/>
        <end position="325"/>
    </location>
</feature>
<evidence type="ECO:0000259" key="23">
    <source>
        <dbReference type="PROSITE" id="PS50873"/>
    </source>
</evidence>
<feature type="binding site" evidence="19">
    <location>
        <position position="245"/>
    </location>
    <ligand>
        <name>Ca(2+)</name>
        <dbReference type="ChEBI" id="CHEBI:29108"/>
        <label>2</label>
    </ligand>
</feature>
<evidence type="ECO:0000256" key="1">
    <source>
        <dbReference type="ARBA" id="ARBA00000189"/>
    </source>
</evidence>
<dbReference type="PANTHER" id="PTHR31235">
    <property type="entry name" value="PEROXIDASE 25-RELATED"/>
    <property type="match status" value="1"/>
</dbReference>
<evidence type="ECO:0000256" key="8">
    <source>
        <dbReference type="ARBA" id="ARBA00022617"/>
    </source>
</evidence>
<comment type="subcellular location">
    <subcellularLocation>
        <location evidence="3 22">Secreted</location>
    </subcellularLocation>
</comment>
<feature type="binding site" evidence="18">
    <location>
        <position position="166"/>
    </location>
    <ligand>
        <name>substrate</name>
    </ligand>
</feature>
<organism evidence="24 25">
    <name type="scientific">Digitaria exilis</name>
    <dbReference type="NCBI Taxonomy" id="1010633"/>
    <lineage>
        <taxon>Eukaryota</taxon>
        <taxon>Viridiplantae</taxon>
        <taxon>Streptophyta</taxon>
        <taxon>Embryophyta</taxon>
        <taxon>Tracheophyta</taxon>
        <taxon>Spermatophyta</taxon>
        <taxon>Magnoliopsida</taxon>
        <taxon>Liliopsida</taxon>
        <taxon>Poales</taxon>
        <taxon>Poaceae</taxon>
        <taxon>PACMAD clade</taxon>
        <taxon>Panicoideae</taxon>
        <taxon>Panicodae</taxon>
        <taxon>Paniceae</taxon>
        <taxon>Anthephorinae</taxon>
        <taxon>Digitaria</taxon>
    </lineage>
</organism>
<name>A0A835AAZ4_9POAL</name>
<evidence type="ECO:0000256" key="5">
    <source>
        <dbReference type="ARBA" id="ARBA00012313"/>
    </source>
</evidence>
<comment type="function">
    <text evidence="2">Removal of H(2)O(2), oxidation of toxic reductants, biosynthesis and degradation of lignin, suberization, auxin catabolism, response to environmental stresses such as wounding, pathogen attack and oxidative stress. These functions might be dependent on each isozyme/isoform in each plant tissue.</text>
</comment>